<dbReference type="OrthoDB" id="9803667at2"/>
<dbReference type="GO" id="GO:0009398">
    <property type="term" value="P:FMN biosynthetic process"/>
    <property type="evidence" value="ECO:0007669"/>
    <property type="project" value="UniProtKB-UniRule"/>
</dbReference>
<accession>A0A2M9Y6P3</accession>
<dbReference type="NCBIfam" id="NF004160">
    <property type="entry name" value="PRK05627.1-3"/>
    <property type="match status" value="1"/>
</dbReference>
<comment type="similarity">
    <text evidence="15">Belongs to the ribF family.</text>
</comment>
<comment type="pathway">
    <text evidence="2 15">Cofactor biosynthesis; FAD biosynthesis; FAD from FMN: step 1/1.</text>
</comment>
<dbReference type="PANTHER" id="PTHR22749">
    <property type="entry name" value="RIBOFLAVIN KINASE/FMN ADENYLYLTRANSFERASE"/>
    <property type="match status" value="1"/>
</dbReference>
<evidence type="ECO:0000256" key="15">
    <source>
        <dbReference type="PIRNR" id="PIRNR004491"/>
    </source>
</evidence>
<sequence>MKIIRSLELIQNEFQNGSSLTLGNFDGIHVGHQTLLLRTVEKARELGLPSVVVTYFPNPSVVLGKKPNFKYLSSEKEKEELVRGFGIDYLLVLDFTLELSKMSAEDFLEKIMIQTLNAKHIVIGYNHFFGAERRGDFNLLDSNKTKYGYAVELKEAVLKKESKISSSLIRGYLEKGEMEEAKTLLGRNYHITGIVFEGAKRGRTIGFPTANIKVPDDKLLPAIGVYACFAKFGGKDHKGMVNIGNNPTFDGQGLHVEVNVFDFDGDLYGKEVELEIVLKIRDEKKFSGLEELKDQLTKDRSSAVRILNFN</sequence>
<evidence type="ECO:0000256" key="9">
    <source>
        <dbReference type="ARBA" id="ARBA00022777"/>
    </source>
</evidence>
<dbReference type="GO" id="GO:0005524">
    <property type="term" value="F:ATP binding"/>
    <property type="evidence" value="ECO:0007669"/>
    <property type="project" value="UniProtKB-UniRule"/>
</dbReference>
<name>A0A2M9Y6P3_9LEPT</name>
<dbReference type="InterPro" id="IPR015865">
    <property type="entry name" value="Riboflavin_kinase_bac/euk"/>
</dbReference>
<dbReference type="InterPro" id="IPR023468">
    <property type="entry name" value="Riboflavin_kinase"/>
</dbReference>
<dbReference type="Gene3D" id="2.40.30.30">
    <property type="entry name" value="Riboflavin kinase-like"/>
    <property type="match status" value="1"/>
</dbReference>
<organism evidence="17 18">
    <name type="scientific">Leptospira brenneri</name>
    <dbReference type="NCBI Taxonomy" id="2023182"/>
    <lineage>
        <taxon>Bacteria</taxon>
        <taxon>Pseudomonadati</taxon>
        <taxon>Spirochaetota</taxon>
        <taxon>Spirochaetia</taxon>
        <taxon>Leptospirales</taxon>
        <taxon>Leptospiraceae</taxon>
        <taxon>Leptospira</taxon>
    </lineage>
</organism>
<evidence type="ECO:0000256" key="12">
    <source>
        <dbReference type="ARBA" id="ARBA00023268"/>
    </source>
</evidence>
<evidence type="ECO:0000313" key="18">
    <source>
        <dbReference type="Proteomes" id="UP000297891"/>
    </source>
</evidence>
<dbReference type="InterPro" id="IPR015864">
    <property type="entry name" value="FAD_synthase"/>
</dbReference>
<dbReference type="UniPathway" id="UPA00277">
    <property type="reaction ID" value="UER00407"/>
</dbReference>
<evidence type="ECO:0000256" key="5">
    <source>
        <dbReference type="ARBA" id="ARBA00022643"/>
    </source>
</evidence>
<evidence type="ECO:0000256" key="6">
    <source>
        <dbReference type="ARBA" id="ARBA00022679"/>
    </source>
</evidence>
<dbReference type="SMART" id="SM00904">
    <property type="entry name" value="Flavokinase"/>
    <property type="match status" value="1"/>
</dbReference>
<proteinExistence type="inferred from homology"/>
<dbReference type="Pfam" id="PF06574">
    <property type="entry name" value="FAD_syn"/>
    <property type="match status" value="1"/>
</dbReference>
<dbReference type="EC" id="2.7.1.26" evidence="15"/>
<evidence type="ECO:0000256" key="13">
    <source>
        <dbReference type="ARBA" id="ARBA00047880"/>
    </source>
</evidence>
<keyword evidence="11 15" id="KW-0067">ATP-binding</keyword>
<dbReference type="GO" id="GO:0006747">
    <property type="term" value="P:FAD biosynthetic process"/>
    <property type="evidence" value="ECO:0007669"/>
    <property type="project" value="UniProtKB-UniRule"/>
</dbReference>
<keyword evidence="18" id="KW-1185">Reference proteome</keyword>
<dbReference type="InterPro" id="IPR014729">
    <property type="entry name" value="Rossmann-like_a/b/a_fold"/>
</dbReference>
<evidence type="ECO:0000256" key="1">
    <source>
        <dbReference type="ARBA" id="ARBA00002121"/>
    </source>
</evidence>
<evidence type="ECO:0000259" key="16">
    <source>
        <dbReference type="SMART" id="SM00904"/>
    </source>
</evidence>
<keyword evidence="9 15" id="KW-0418">Kinase</keyword>
<dbReference type="Pfam" id="PF01687">
    <property type="entry name" value="Flavokinase"/>
    <property type="match status" value="1"/>
</dbReference>
<feature type="domain" description="Riboflavin kinase" evidence="16">
    <location>
        <begin position="184"/>
        <end position="308"/>
    </location>
</feature>
<dbReference type="InterPro" id="IPR023465">
    <property type="entry name" value="Riboflavin_kinase_dom_sf"/>
</dbReference>
<evidence type="ECO:0000256" key="14">
    <source>
        <dbReference type="ARBA" id="ARBA00049494"/>
    </source>
</evidence>
<keyword evidence="7 15" id="KW-0548">Nucleotidyltransferase</keyword>
<evidence type="ECO:0000313" key="17">
    <source>
        <dbReference type="EMBL" id="TGK95785.1"/>
    </source>
</evidence>
<gene>
    <name evidence="17" type="ORF">EHQ30_03905</name>
</gene>
<dbReference type="Gene3D" id="3.40.50.620">
    <property type="entry name" value="HUPs"/>
    <property type="match status" value="1"/>
</dbReference>
<evidence type="ECO:0000256" key="2">
    <source>
        <dbReference type="ARBA" id="ARBA00004726"/>
    </source>
</evidence>
<comment type="function">
    <text evidence="1">Catalyzes the phosphorylation of riboflavin to FMN followed by the adenylation of FMN to FAD.</text>
</comment>
<dbReference type="UniPathway" id="UPA00276">
    <property type="reaction ID" value="UER00406"/>
</dbReference>
<evidence type="ECO:0000256" key="11">
    <source>
        <dbReference type="ARBA" id="ARBA00022840"/>
    </source>
</evidence>
<dbReference type="FunFam" id="3.40.50.620:FF:000021">
    <property type="entry name" value="Riboflavin biosynthesis protein"/>
    <property type="match status" value="1"/>
</dbReference>
<comment type="catalytic activity">
    <reaction evidence="13 15">
        <text>riboflavin + ATP = FMN + ADP + H(+)</text>
        <dbReference type="Rhea" id="RHEA:14357"/>
        <dbReference type="ChEBI" id="CHEBI:15378"/>
        <dbReference type="ChEBI" id="CHEBI:30616"/>
        <dbReference type="ChEBI" id="CHEBI:57986"/>
        <dbReference type="ChEBI" id="CHEBI:58210"/>
        <dbReference type="ChEBI" id="CHEBI:456216"/>
        <dbReference type="EC" id="2.7.1.26"/>
    </reaction>
</comment>
<dbReference type="GO" id="GO:0003919">
    <property type="term" value="F:FMN adenylyltransferase activity"/>
    <property type="evidence" value="ECO:0007669"/>
    <property type="project" value="UniProtKB-UniRule"/>
</dbReference>
<dbReference type="CDD" id="cd02064">
    <property type="entry name" value="FAD_synthetase_N"/>
    <property type="match status" value="1"/>
</dbReference>
<dbReference type="NCBIfam" id="TIGR00083">
    <property type="entry name" value="ribF"/>
    <property type="match status" value="1"/>
</dbReference>
<dbReference type="GO" id="GO:0008531">
    <property type="term" value="F:riboflavin kinase activity"/>
    <property type="evidence" value="ECO:0007669"/>
    <property type="project" value="UniProtKB-UniRule"/>
</dbReference>
<reference evidence="17" key="1">
    <citation type="journal article" date="2019" name="PLoS Negl. Trop. Dis.">
        <title>Revisiting the worldwide diversity of Leptospira species in the environment.</title>
        <authorList>
            <person name="Vincent A.T."/>
            <person name="Schiettekatte O."/>
            <person name="Bourhy P."/>
            <person name="Veyrier F.J."/>
            <person name="Picardeau M."/>
        </authorList>
    </citation>
    <scope>NUCLEOTIDE SEQUENCE [LARGE SCALE GENOMIC DNA]</scope>
    <source>
        <strain evidence="17">201800277</strain>
    </source>
</reference>
<evidence type="ECO:0000256" key="7">
    <source>
        <dbReference type="ARBA" id="ARBA00022695"/>
    </source>
</evidence>
<keyword evidence="8 15" id="KW-0547">Nucleotide-binding</keyword>
<dbReference type="EC" id="2.7.7.2" evidence="15"/>
<dbReference type="PANTHER" id="PTHR22749:SF6">
    <property type="entry name" value="RIBOFLAVIN KINASE"/>
    <property type="match status" value="1"/>
</dbReference>
<keyword evidence="4 15" id="KW-0285">Flavoprotein</keyword>
<comment type="caution">
    <text evidence="17">The sequence shown here is derived from an EMBL/GenBank/DDBJ whole genome shotgun (WGS) entry which is preliminary data.</text>
</comment>
<evidence type="ECO:0000256" key="4">
    <source>
        <dbReference type="ARBA" id="ARBA00022630"/>
    </source>
</evidence>
<keyword evidence="10 15" id="KW-0274">FAD</keyword>
<evidence type="ECO:0000256" key="10">
    <source>
        <dbReference type="ARBA" id="ARBA00022827"/>
    </source>
</evidence>
<dbReference type="InterPro" id="IPR002606">
    <property type="entry name" value="Riboflavin_kinase_bac"/>
</dbReference>
<keyword evidence="5 15" id="KW-0288">FMN</keyword>
<dbReference type="NCBIfam" id="NF004162">
    <property type="entry name" value="PRK05627.1-5"/>
    <property type="match status" value="1"/>
</dbReference>
<dbReference type="Proteomes" id="UP000297891">
    <property type="component" value="Unassembled WGS sequence"/>
</dbReference>
<comment type="catalytic activity">
    <reaction evidence="14 15">
        <text>FMN + ATP + H(+) = FAD + diphosphate</text>
        <dbReference type="Rhea" id="RHEA:17237"/>
        <dbReference type="ChEBI" id="CHEBI:15378"/>
        <dbReference type="ChEBI" id="CHEBI:30616"/>
        <dbReference type="ChEBI" id="CHEBI:33019"/>
        <dbReference type="ChEBI" id="CHEBI:57692"/>
        <dbReference type="ChEBI" id="CHEBI:58210"/>
        <dbReference type="EC" id="2.7.7.2"/>
    </reaction>
</comment>
<dbReference type="PIRSF" id="PIRSF004491">
    <property type="entry name" value="FAD_Synth"/>
    <property type="match status" value="1"/>
</dbReference>
<dbReference type="RefSeq" id="WP_100789248.1">
    <property type="nucleotide sequence ID" value="NZ_NPDQ01000001.1"/>
</dbReference>
<dbReference type="SUPFAM" id="SSF82114">
    <property type="entry name" value="Riboflavin kinase-like"/>
    <property type="match status" value="1"/>
</dbReference>
<dbReference type="GO" id="GO:0009231">
    <property type="term" value="P:riboflavin biosynthetic process"/>
    <property type="evidence" value="ECO:0007669"/>
    <property type="project" value="InterPro"/>
</dbReference>
<protein>
    <recommendedName>
        <fullName evidence="15">Riboflavin biosynthesis protein</fullName>
    </recommendedName>
    <domain>
        <recommendedName>
            <fullName evidence="15">Riboflavin kinase</fullName>
            <ecNumber evidence="15">2.7.1.26</ecNumber>
        </recommendedName>
        <alternativeName>
            <fullName evidence="15">Flavokinase</fullName>
        </alternativeName>
    </domain>
    <domain>
        <recommendedName>
            <fullName evidence="15">FMN adenylyltransferase</fullName>
            <ecNumber evidence="15">2.7.7.2</ecNumber>
        </recommendedName>
        <alternativeName>
            <fullName evidence="15">FAD pyrophosphorylase</fullName>
        </alternativeName>
        <alternativeName>
            <fullName evidence="15">FAD synthase</fullName>
        </alternativeName>
    </domain>
</protein>
<evidence type="ECO:0000256" key="3">
    <source>
        <dbReference type="ARBA" id="ARBA00005201"/>
    </source>
</evidence>
<dbReference type="SUPFAM" id="SSF52374">
    <property type="entry name" value="Nucleotidylyl transferase"/>
    <property type="match status" value="1"/>
</dbReference>
<keyword evidence="6 15" id="KW-0808">Transferase</keyword>
<keyword evidence="12" id="KW-0511">Multifunctional enzyme</keyword>
<evidence type="ECO:0000256" key="8">
    <source>
        <dbReference type="ARBA" id="ARBA00022741"/>
    </source>
</evidence>
<dbReference type="EMBL" id="RQFP01000001">
    <property type="protein sequence ID" value="TGK95785.1"/>
    <property type="molecule type" value="Genomic_DNA"/>
</dbReference>
<comment type="pathway">
    <text evidence="3 15">Cofactor biosynthesis; FMN biosynthesis; FMN from riboflavin (ATP route): step 1/1.</text>
</comment>
<dbReference type="FunFam" id="2.40.30.30:FF:000003">
    <property type="entry name" value="Riboflavin biosynthesis protein"/>
    <property type="match status" value="1"/>
</dbReference>
<dbReference type="AlphaFoldDB" id="A0A2M9Y6P3"/>